<sequence>TCRVFCIRLYQCWVFRGGTRLTVLDQPKATPSVNLFPPSSEELKTKKATLVCMITEFYEAAVRVAWKADGTPITQCVETTQPPKQSDNMASSYLLFTAEAWESHSSYSCHVTHEGNTVEKSLSRAECS</sequence>
<dbReference type="InterPro" id="IPR003006">
    <property type="entry name" value="Ig/MHC_CS"/>
</dbReference>
<dbReference type="InterPro" id="IPR007110">
    <property type="entry name" value="Ig-like_dom"/>
</dbReference>
<dbReference type="PROSITE" id="PS00290">
    <property type="entry name" value="IG_MHC"/>
    <property type="match status" value="1"/>
</dbReference>
<protein>
    <recommendedName>
        <fullName evidence="3">Ig-like domain-containing protein</fullName>
    </recommendedName>
</protein>
<reference evidence="4" key="2">
    <citation type="submission" date="2025-09" db="UniProtKB">
        <authorList>
            <consortium name="Ensembl"/>
        </authorList>
    </citation>
    <scope>IDENTIFICATION</scope>
</reference>
<dbReference type="Proteomes" id="UP000694415">
    <property type="component" value="Unplaced"/>
</dbReference>
<evidence type="ECO:0000313" key="5">
    <source>
        <dbReference type="Proteomes" id="UP000694415"/>
    </source>
</evidence>
<evidence type="ECO:0000256" key="2">
    <source>
        <dbReference type="ARBA" id="ARBA00023319"/>
    </source>
</evidence>
<dbReference type="FunFam" id="2.60.40.10:FF:000283">
    <property type="entry name" value="Immunoglobulin kappa constant"/>
    <property type="match status" value="1"/>
</dbReference>
<keyword evidence="2" id="KW-0393">Immunoglobulin domain</keyword>
<evidence type="ECO:0000259" key="3">
    <source>
        <dbReference type="PROSITE" id="PS50835"/>
    </source>
</evidence>
<dbReference type="PROSITE" id="PS50835">
    <property type="entry name" value="IG_LIKE"/>
    <property type="match status" value="1"/>
</dbReference>
<feature type="domain" description="Ig-like" evidence="3">
    <location>
        <begin position="31"/>
        <end position="123"/>
    </location>
</feature>
<evidence type="ECO:0000256" key="1">
    <source>
        <dbReference type="ARBA" id="ARBA00023157"/>
    </source>
</evidence>
<dbReference type="Ensembl" id="ENSMSIT00000015103.1">
    <property type="protein sequence ID" value="ENSMSIP00000011906.1"/>
    <property type="gene ID" value="ENSMSIG00000010362.1"/>
</dbReference>
<dbReference type="InterPro" id="IPR003597">
    <property type="entry name" value="Ig_C1-set"/>
</dbReference>
<keyword evidence="5" id="KW-1185">Reference proteome</keyword>
<dbReference type="InterPro" id="IPR013783">
    <property type="entry name" value="Ig-like_fold"/>
</dbReference>
<dbReference type="PANTHER" id="PTHR19944">
    <property type="entry name" value="MHC CLASS II-RELATED"/>
    <property type="match status" value="1"/>
</dbReference>
<dbReference type="GeneTree" id="ENSGT00940000153307"/>
<reference evidence="4" key="1">
    <citation type="submission" date="2025-08" db="UniProtKB">
        <authorList>
            <consortium name="Ensembl"/>
        </authorList>
    </citation>
    <scope>IDENTIFICATION</scope>
</reference>
<keyword evidence="1" id="KW-1015">Disulfide bond</keyword>
<dbReference type="InterPro" id="IPR036179">
    <property type="entry name" value="Ig-like_dom_sf"/>
</dbReference>
<dbReference type="SUPFAM" id="SSF48726">
    <property type="entry name" value="Immunoglobulin"/>
    <property type="match status" value="1"/>
</dbReference>
<accession>A0A8C6GU09</accession>
<organism evidence="4 5">
    <name type="scientific">Mus spicilegus</name>
    <name type="common">Mound-building mouse</name>
    <dbReference type="NCBI Taxonomy" id="10103"/>
    <lineage>
        <taxon>Eukaryota</taxon>
        <taxon>Metazoa</taxon>
        <taxon>Chordata</taxon>
        <taxon>Craniata</taxon>
        <taxon>Vertebrata</taxon>
        <taxon>Euteleostomi</taxon>
        <taxon>Mammalia</taxon>
        <taxon>Eutheria</taxon>
        <taxon>Euarchontoglires</taxon>
        <taxon>Glires</taxon>
        <taxon>Rodentia</taxon>
        <taxon>Myomorpha</taxon>
        <taxon>Muroidea</taxon>
        <taxon>Muridae</taxon>
        <taxon>Murinae</taxon>
        <taxon>Mus</taxon>
        <taxon>Mus</taxon>
    </lineage>
</organism>
<name>A0A8C6GU09_MUSSI</name>
<evidence type="ECO:0000313" key="4">
    <source>
        <dbReference type="Ensembl" id="ENSMSIP00000011906.1"/>
    </source>
</evidence>
<dbReference type="PANTHER" id="PTHR19944:SF98">
    <property type="entry name" value="IG-LIKE DOMAIN-CONTAINING PROTEIN"/>
    <property type="match status" value="1"/>
</dbReference>
<dbReference type="SMART" id="SM00407">
    <property type="entry name" value="IGc1"/>
    <property type="match status" value="1"/>
</dbReference>
<dbReference type="Pfam" id="PF07654">
    <property type="entry name" value="C1-set"/>
    <property type="match status" value="1"/>
</dbReference>
<proteinExistence type="predicted"/>
<dbReference type="Gene3D" id="2.60.40.10">
    <property type="entry name" value="Immunoglobulins"/>
    <property type="match status" value="1"/>
</dbReference>
<dbReference type="CDD" id="cd07699">
    <property type="entry name" value="IgC1_L"/>
    <property type="match status" value="1"/>
</dbReference>
<dbReference type="InterPro" id="IPR050160">
    <property type="entry name" value="MHC/Immunoglobulin"/>
</dbReference>
<dbReference type="AlphaFoldDB" id="A0A8C6GU09"/>